<evidence type="ECO:0000256" key="1">
    <source>
        <dbReference type="ARBA" id="ARBA00004651"/>
    </source>
</evidence>
<sequence length="211" mass="23502">MLNLSSLCEMDLYKERGKMKKFSVKAMVSIGMLSSISYVLMLLNFPLPPFPKFLMVDFSDIPALIAALIFGPAAGILVEFLKNTLDYFMTGSDTGVPVGHAANFVAGVLFILPTYYIYQRMKSNRGMTFALVAGTVSMAILMSVLNYYVFLPAYTLFLNMPAMSGPEARAMIVAGILPFNFVKGILMSVIFMLMFTRMKTWIERQQTLKSA</sequence>
<reference evidence="10 11" key="1">
    <citation type="submission" date="2013-12" db="EMBL/GenBank/DDBJ databases">
        <title>NBRP : Genome information of microbial organism related human and environment.</title>
        <authorList>
            <person name="Hattori M."/>
            <person name="Oshima K."/>
            <person name="Inaba H."/>
            <person name="Suda W."/>
            <person name="Sakamoto M."/>
            <person name="Iino T."/>
            <person name="Kitahara M."/>
            <person name="Oshida Y."/>
            <person name="Iida T."/>
            <person name="Kudo T."/>
            <person name="Itoh T."/>
            <person name="Ahmed I."/>
            <person name="Ohkuma M."/>
        </authorList>
    </citation>
    <scope>NUCLEOTIDE SEQUENCE [LARGE SCALE GENOMIC DNA]</scope>
    <source>
        <strain evidence="10 11">JCM 21738</strain>
    </source>
</reference>
<evidence type="ECO:0000313" key="10">
    <source>
        <dbReference type="EMBL" id="GAE43430.1"/>
    </source>
</evidence>
<dbReference type="GO" id="GO:0005886">
    <property type="term" value="C:plasma membrane"/>
    <property type="evidence" value="ECO:0007669"/>
    <property type="project" value="UniProtKB-SubCell"/>
</dbReference>
<gene>
    <name evidence="10" type="ORF">JCM21738_65</name>
</gene>
<dbReference type="Pfam" id="PF12822">
    <property type="entry name" value="ECF_trnsprt"/>
    <property type="match status" value="1"/>
</dbReference>
<proteinExistence type="inferred from homology"/>
<feature type="transmembrane region" description="Helical" evidence="9">
    <location>
        <begin position="63"/>
        <end position="81"/>
    </location>
</feature>
<name>W4RG86_9BACI</name>
<evidence type="ECO:0000256" key="2">
    <source>
        <dbReference type="ARBA" id="ARBA00005540"/>
    </source>
</evidence>
<dbReference type="eggNOG" id="COG3601">
    <property type="taxonomic scope" value="Bacteria"/>
</dbReference>
<dbReference type="PIRSF" id="PIRSF037778">
    <property type="entry name" value="UCP037778_transp_RibU"/>
    <property type="match status" value="1"/>
</dbReference>
<keyword evidence="11" id="KW-1185">Reference proteome</keyword>
<evidence type="ECO:0000256" key="4">
    <source>
        <dbReference type="ARBA" id="ARBA00022475"/>
    </source>
</evidence>
<dbReference type="InterPro" id="IPR024529">
    <property type="entry name" value="ECF_trnsprt_substrate-spec"/>
</dbReference>
<comment type="caution">
    <text evidence="10">The sequence shown here is derived from an EMBL/GenBank/DDBJ whole genome shotgun (WGS) entry which is preliminary data.</text>
</comment>
<keyword evidence="5 9" id="KW-0812">Transmembrane</keyword>
<feature type="transmembrane region" description="Helical" evidence="9">
    <location>
        <begin position="22"/>
        <end position="43"/>
    </location>
</feature>
<protein>
    <recommendedName>
        <fullName evidence="8">Riboflavin transporter</fullName>
    </recommendedName>
</protein>
<dbReference type="GO" id="GO:0032217">
    <property type="term" value="F:riboflavin transmembrane transporter activity"/>
    <property type="evidence" value="ECO:0007669"/>
    <property type="project" value="UniProtKB-UniRule"/>
</dbReference>
<dbReference type="AlphaFoldDB" id="W4RG86"/>
<evidence type="ECO:0000256" key="7">
    <source>
        <dbReference type="ARBA" id="ARBA00023136"/>
    </source>
</evidence>
<feature type="transmembrane region" description="Helical" evidence="9">
    <location>
        <begin position="170"/>
        <end position="195"/>
    </location>
</feature>
<dbReference type="PANTHER" id="PTHR38438">
    <property type="entry name" value="RIBOFLAVIN TRANSPORTER RIBU"/>
    <property type="match status" value="1"/>
</dbReference>
<keyword evidence="7 8" id="KW-0472">Membrane</keyword>
<comment type="similarity">
    <text evidence="2 8">Belongs to the prokaryotic riboflavin transporter (P-RFT) (TC 2.A.87) family.</text>
</comment>
<keyword evidence="6 9" id="KW-1133">Transmembrane helix</keyword>
<evidence type="ECO:0000256" key="9">
    <source>
        <dbReference type="SAM" id="Phobius"/>
    </source>
</evidence>
<accession>W4RG86</accession>
<evidence type="ECO:0000313" key="11">
    <source>
        <dbReference type="Proteomes" id="UP000018949"/>
    </source>
</evidence>
<evidence type="ECO:0000256" key="8">
    <source>
        <dbReference type="PIRNR" id="PIRNR037778"/>
    </source>
</evidence>
<comment type="function">
    <text evidence="8">Probably a riboflavin-binding protein that interacts with the energy-coupling factor (ECF) ABC-transporter complex.</text>
</comment>
<evidence type="ECO:0000256" key="3">
    <source>
        <dbReference type="ARBA" id="ARBA00022448"/>
    </source>
</evidence>
<comment type="subcellular location">
    <subcellularLocation>
        <location evidence="1">Cell membrane</location>
        <topology evidence="1">Multi-pass membrane protein</topology>
    </subcellularLocation>
</comment>
<feature type="transmembrane region" description="Helical" evidence="9">
    <location>
        <begin position="101"/>
        <end position="118"/>
    </location>
</feature>
<dbReference type="InterPro" id="IPR025720">
    <property type="entry name" value="RibU"/>
</dbReference>
<dbReference type="Proteomes" id="UP000018949">
    <property type="component" value="Unassembled WGS sequence"/>
</dbReference>
<dbReference type="PANTHER" id="PTHR38438:SF1">
    <property type="entry name" value="RIBOFLAVIN TRANSPORTER RIBU"/>
    <property type="match status" value="1"/>
</dbReference>
<feature type="transmembrane region" description="Helical" evidence="9">
    <location>
        <begin position="130"/>
        <end position="150"/>
    </location>
</feature>
<dbReference type="Gene3D" id="1.10.1760.20">
    <property type="match status" value="1"/>
</dbReference>
<keyword evidence="3 8" id="KW-0813">Transport</keyword>
<organism evidence="10 11">
    <name type="scientific">Mesobacillus boroniphilus JCM 21738</name>
    <dbReference type="NCBI Taxonomy" id="1294265"/>
    <lineage>
        <taxon>Bacteria</taxon>
        <taxon>Bacillati</taxon>
        <taxon>Bacillota</taxon>
        <taxon>Bacilli</taxon>
        <taxon>Bacillales</taxon>
        <taxon>Bacillaceae</taxon>
        <taxon>Mesobacillus</taxon>
    </lineage>
</organism>
<evidence type="ECO:0000256" key="6">
    <source>
        <dbReference type="ARBA" id="ARBA00022989"/>
    </source>
</evidence>
<keyword evidence="4 8" id="KW-1003">Cell membrane</keyword>
<evidence type="ECO:0000256" key="5">
    <source>
        <dbReference type="ARBA" id="ARBA00022692"/>
    </source>
</evidence>
<dbReference type="EMBL" id="BAUW01000001">
    <property type="protein sequence ID" value="GAE43430.1"/>
    <property type="molecule type" value="Genomic_DNA"/>
</dbReference>